<evidence type="ECO:0000256" key="10">
    <source>
        <dbReference type="ARBA" id="ARBA00023274"/>
    </source>
</evidence>
<evidence type="ECO:0000256" key="3">
    <source>
        <dbReference type="ARBA" id="ARBA00022730"/>
    </source>
</evidence>
<protein>
    <recommendedName>
        <fullName evidence="11">Small ribosomal subunit protein mS39</fullName>
    </recommendedName>
</protein>
<accession>A0ABQ9JNM3</accession>
<evidence type="ECO:0000313" key="14">
    <source>
        <dbReference type="Proteomes" id="UP001162164"/>
    </source>
</evidence>
<dbReference type="InterPro" id="IPR037387">
    <property type="entry name" value="PTCD3"/>
</dbReference>
<dbReference type="EMBL" id="JAPWTJ010000328">
    <property type="protein sequence ID" value="KAJ8979588.1"/>
    <property type="molecule type" value="Genomic_DNA"/>
</dbReference>
<keyword evidence="8" id="KW-0689">Ribosomal protein</keyword>
<reference evidence="13" key="1">
    <citation type="journal article" date="2023" name="Insect Mol. Biol.">
        <title>Genome sequencing provides insights into the evolution of gene families encoding plant cell wall-degrading enzymes in longhorned beetles.</title>
        <authorList>
            <person name="Shin N.R."/>
            <person name="Okamura Y."/>
            <person name="Kirsch R."/>
            <person name="Pauchet Y."/>
        </authorList>
    </citation>
    <scope>NUCLEOTIDE SEQUENCE</scope>
    <source>
        <strain evidence="13">MMC_N1</strain>
    </source>
</reference>
<dbReference type="InterPro" id="IPR011990">
    <property type="entry name" value="TPR-like_helical_dom_sf"/>
</dbReference>
<evidence type="ECO:0000256" key="12">
    <source>
        <dbReference type="PROSITE-ProRule" id="PRU00708"/>
    </source>
</evidence>
<evidence type="ECO:0000256" key="7">
    <source>
        <dbReference type="ARBA" id="ARBA00022946"/>
    </source>
</evidence>
<keyword evidence="14" id="KW-1185">Reference proteome</keyword>
<dbReference type="InterPro" id="IPR055063">
    <property type="entry name" value="Rib_mS39_PPR"/>
</dbReference>
<keyword evidence="6" id="KW-0694">RNA-binding</keyword>
<dbReference type="Pfam" id="PF22330">
    <property type="entry name" value="Rib_mS39_PPR"/>
    <property type="match status" value="1"/>
</dbReference>
<keyword evidence="9" id="KW-0496">Mitochondrion</keyword>
<evidence type="ECO:0000256" key="11">
    <source>
        <dbReference type="ARBA" id="ARBA00035134"/>
    </source>
</evidence>
<dbReference type="PANTHER" id="PTHR16276:SF1">
    <property type="entry name" value="SMALL RIBOSOMAL SUBUNIT PROTEIN MS39"/>
    <property type="match status" value="1"/>
</dbReference>
<comment type="similarity">
    <text evidence="2">Belongs to the mitochondrion-specific ribosomal protein mS39 family.</text>
</comment>
<evidence type="ECO:0000256" key="2">
    <source>
        <dbReference type="ARBA" id="ARBA00008551"/>
    </source>
</evidence>
<keyword evidence="4" id="KW-0677">Repeat</keyword>
<evidence type="ECO:0000256" key="9">
    <source>
        <dbReference type="ARBA" id="ARBA00023128"/>
    </source>
</evidence>
<sequence>MNISTLFFKRSNIKPLIKHIYIPSQKFSTDVQEKIEIPNRIPRGPTDILRALESTISRDPTAAHYKYHDDPYLIPMSNVGKRTFAMAQEAGKKAAHWIRKEHADLFNHREADPVIKAFLPRVSYDENSEVTEEDLKISISDVQVSDAQLVYRLLKSKGIEISPETQLQLLELVCYFNSEDTLSEEFIEERWFRQSSRFKDRQRKTWKDGSFAEELFIGIENPTAETYSALILGMSKHFQVERAYQLFEEAQQKGLILSTNTYNSLINVVNFLKENYEMRWTFIVDLLTDMNKVGQKPNLGTLNAVLHALSQMGSGKNAKDSVLKTLREFKDLGIEPSLGSWYYVLITYCKERGPVSTILNDIMPQIENKEHQARDLADTNFFVTAMDICRNHLHDIDLAKRVDTLLHFANNYNLIGDSYKESIYYRHYFILLINSLPLEEFMNEVYYKLVPNIYVPEPSVMTEVLKQVDLNGETEYIPKLWSDMTIFDHTSRENLIDTVLNIMINNEPPIESELTQKFADIGWNIYEKIDTQDENRFNKLSFTGDLLGNIMALALRNNDFGKACIIMDKLDKEHNKIVGVPKMEVLSLFVDHCIVQKSPSRAIACIQYCADAGFPEAGDLAARLTDTLTLNEKHIHSLVKIVGELPLAGKINVRAD</sequence>
<evidence type="ECO:0000256" key="4">
    <source>
        <dbReference type="ARBA" id="ARBA00022737"/>
    </source>
</evidence>
<gene>
    <name evidence="13" type="ORF">NQ317_019476</name>
</gene>
<organism evidence="13 14">
    <name type="scientific">Molorchus minor</name>
    <dbReference type="NCBI Taxonomy" id="1323400"/>
    <lineage>
        <taxon>Eukaryota</taxon>
        <taxon>Metazoa</taxon>
        <taxon>Ecdysozoa</taxon>
        <taxon>Arthropoda</taxon>
        <taxon>Hexapoda</taxon>
        <taxon>Insecta</taxon>
        <taxon>Pterygota</taxon>
        <taxon>Neoptera</taxon>
        <taxon>Endopterygota</taxon>
        <taxon>Coleoptera</taxon>
        <taxon>Polyphaga</taxon>
        <taxon>Cucujiformia</taxon>
        <taxon>Chrysomeloidea</taxon>
        <taxon>Cerambycidae</taxon>
        <taxon>Lamiinae</taxon>
        <taxon>Monochamini</taxon>
        <taxon>Molorchus</taxon>
    </lineage>
</organism>
<dbReference type="Proteomes" id="UP001162164">
    <property type="component" value="Unassembled WGS sequence"/>
</dbReference>
<comment type="subcellular location">
    <subcellularLocation>
        <location evidence="1">Mitochondrion</location>
    </subcellularLocation>
</comment>
<evidence type="ECO:0000256" key="6">
    <source>
        <dbReference type="ARBA" id="ARBA00022884"/>
    </source>
</evidence>
<keyword evidence="3" id="KW-0699">rRNA-binding</keyword>
<dbReference type="Pfam" id="PF13812">
    <property type="entry name" value="PPR_3"/>
    <property type="match status" value="1"/>
</dbReference>
<evidence type="ECO:0000313" key="13">
    <source>
        <dbReference type="EMBL" id="KAJ8979588.1"/>
    </source>
</evidence>
<name>A0ABQ9JNM3_9CUCU</name>
<proteinExistence type="inferred from homology"/>
<evidence type="ECO:0000256" key="1">
    <source>
        <dbReference type="ARBA" id="ARBA00004173"/>
    </source>
</evidence>
<dbReference type="PROSITE" id="PS51375">
    <property type="entry name" value="PPR"/>
    <property type="match status" value="1"/>
</dbReference>
<dbReference type="InterPro" id="IPR002885">
    <property type="entry name" value="PPR_rpt"/>
</dbReference>
<keyword evidence="10" id="KW-0687">Ribonucleoprotein</keyword>
<keyword evidence="7" id="KW-0809">Transit peptide</keyword>
<comment type="caution">
    <text evidence="13">The sequence shown here is derived from an EMBL/GenBank/DDBJ whole genome shotgun (WGS) entry which is preliminary data.</text>
</comment>
<dbReference type="PANTHER" id="PTHR16276">
    <property type="entry name" value="PENTATRICOPEPTIDE REPEAT DOMAIN-CONTAINING PROTEIN 3"/>
    <property type="match status" value="1"/>
</dbReference>
<dbReference type="Gene3D" id="1.25.40.10">
    <property type="entry name" value="Tetratricopeptide repeat domain"/>
    <property type="match status" value="1"/>
</dbReference>
<evidence type="ECO:0000256" key="8">
    <source>
        <dbReference type="ARBA" id="ARBA00022980"/>
    </source>
</evidence>
<keyword evidence="5" id="KW-0810">Translation regulation</keyword>
<feature type="repeat" description="PPR" evidence="12">
    <location>
        <begin position="223"/>
        <end position="257"/>
    </location>
</feature>
<evidence type="ECO:0000256" key="5">
    <source>
        <dbReference type="ARBA" id="ARBA00022845"/>
    </source>
</evidence>